<protein>
    <submittedName>
        <fullName evidence="4">GNAT family N-acetyltransferase</fullName>
    </submittedName>
</protein>
<dbReference type="PANTHER" id="PTHR43420">
    <property type="entry name" value="ACETYLTRANSFERASE"/>
    <property type="match status" value="1"/>
</dbReference>
<dbReference type="InterPro" id="IPR016181">
    <property type="entry name" value="Acyl_CoA_acyltransferase"/>
</dbReference>
<dbReference type="PROSITE" id="PS51186">
    <property type="entry name" value="GNAT"/>
    <property type="match status" value="1"/>
</dbReference>
<evidence type="ECO:0000313" key="5">
    <source>
        <dbReference type="Proteomes" id="UP000238956"/>
    </source>
</evidence>
<dbReference type="KEGG" id="splr:C0J00_01420"/>
<dbReference type="Pfam" id="PF00583">
    <property type="entry name" value="Acetyltransf_1"/>
    <property type="match status" value="1"/>
</dbReference>
<dbReference type="SUPFAM" id="SSF55729">
    <property type="entry name" value="Acyl-CoA N-acyltransferases (Nat)"/>
    <property type="match status" value="1"/>
</dbReference>
<dbReference type="AlphaFoldDB" id="A0A2L0D2T5"/>
<dbReference type="GeneID" id="98392570"/>
<dbReference type="CDD" id="cd04301">
    <property type="entry name" value="NAT_SF"/>
    <property type="match status" value="1"/>
</dbReference>
<reference evidence="4 5" key="2">
    <citation type="submission" date="2018-02" db="EMBL/GenBank/DDBJ databases">
        <title>Whole genome sequencing analysis of Streptococcus pluranimalium isolated from cattle infected mastitis in China.</title>
        <authorList>
            <person name="Zhang J.-R."/>
            <person name="Hu G.-Z."/>
        </authorList>
    </citation>
    <scope>NUCLEOTIDE SEQUENCE [LARGE SCALE GENOMIC DNA]</scope>
    <source>
        <strain evidence="4 5">TH11417</strain>
    </source>
</reference>
<dbReference type="Proteomes" id="UP000238956">
    <property type="component" value="Chromosome"/>
</dbReference>
<gene>
    <name evidence="4" type="ORF">C0J00_01420</name>
</gene>
<evidence type="ECO:0000313" key="4">
    <source>
        <dbReference type="EMBL" id="AUW95881.1"/>
    </source>
</evidence>
<proteinExistence type="predicted"/>
<sequence>MVLLKSHDFSIRFLVRPLIEADIPAILKLYETNPYYFEHCPPPPTAASVLDDMTKLPPGKRREDKHFVGYFDGDRLIAVLDLVEGYPSDEKAFIGLFMLDEAYQGRGLGSQLIVELLEYVTRQFKTIRLGYVATNSPAKAFWEKQGFVPIGEKSREKQYTIILAEYLKKDK</sequence>
<dbReference type="GO" id="GO:0016747">
    <property type="term" value="F:acyltransferase activity, transferring groups other than amino-acyl groups"/>
    <property type="evidence" value="ECO:0007669"/>
    <property type="project" value="InterPro"/>
</dbReference>
<keyword evidence="2" id="KW-0012">Acyltransferase</keyword>
<dbReference type="PANTHER" id="PTHR43420:SF47">
    <property type="entry name" value="N-ACETYLTRANSFERASE DOMAIN-CONTAINING PROTEIN"/>
    <property type="match status" value="1"/>
</dbReference>
<dbReference type="RefSeq" id="WP_104967222.1">
    <property type="nucleotide sequence ID" value="NZ_CP025536.1"/>
</dbReference>
<feature type="domain" description="N-acetyltransferase" evidence="3">
    <location>
        <begin position="13"/>
        <end position="171"/>
    </location>
</feature>
<evidence type="ECO:0000256" key="2">
    <source>
        <dbReference type="ARBA" id="ARBA00023315"/>
    </source>
</evidence>
<keyword evidence="1 4" id="KW-0808">Transferase</keyword>
<dbReference type="Gene3D" id="3.40.630.30">
    <property type="match status" value="1"/>
</dbReference>
<dbReference type="InterPro" id="IPR000182">
    <property type="entry name" value="GNAT_dom"/>
</dbReference>
<name>A0A2L0D2T5_9STRE</name>
<evidence type="ECO:0000256" key="1">
    <source>
        <dbReference type="ARBA" id="ARBA00022679"/>
    </source>
</evidence>
<dbReference type="InterPro" id="IPR050680">
    <property type="entry name" value="YpeA/RimI_acetyltransf"/>
</dbReference>
<accession>A0A2L0D2T5</accession>
<dbReference type="OrthoDB" id="9782266at2"/>
<reference evidence="4 5" key="1">
    <citation type="submission" date="2017-12" db="EMBL/GenBank/DDBJ databases">
        <authorList>
            <person name="Hurst M.R.H."/>
        </authorList>
    </citation>
    <scope>NUCLEOTIDE SEQUENCE [LARGE SCALE GENOMIC DNA]</scope>
    <source>
        <strain evidence="4 5">TH11417</strain>
    </source>
</reference>
<dbReference type="EMBL" id="CP025536">
    <property type="protein sequence ID" value="AUW95881.1"/>
    <property type="molecule type" value="Genomic_DNA"/>
</dbReference>
<keyword evidence="5" id="KW-1185">Reference proteome</keyword>
<evidence type="ECO:0000259" key="3">
    <source>
        <dbReference type="PROSITE" id="PS51186"/>
    </source>
</evidence>
<organism evidence="4 5">
    <name type="scientific">Streptococcus pluranimalium</name>
    <dbReference type="NCBI Taxonomy" id="82348"/>
    <lineage>
        <taxon>Bacteria</taxon>
        <taxon>Bacillati</taxon>
        <taxon>Bacillota</taxon>
        <taxon>Bacilli</taxon>
        <taxon>Lactobacillales</taxon>
        <taxon>Streptococcaceae</taxon>
        <taxon>Streptococcus</taxon>
    </lineage>
</organism>